<keyword evidence="7" id="KW-0460">Magnesium</keyword>
<gene>
    <name evidence="11" type="ORF">IC761_26925</name>
</gene>
<evidence type="ECO:0000256" key="3">
    <source>
        <dbReference type="ARBA" id="ARBA00022694"/>
    </source>
</evidence>
<keyword evidence="6" id="KW-0547">Nucleotide-binding</keyword>
<dbReference type="GO" id="GO:0046872">
    <property type="term" value="F:metal ion binding"/>
    <property type="evidence" value="ECO:0007669"/>
    <property type="project" value="UniProtKB-KW"/>
</dbReference>
<feature type="domain" description="tRNA nucleotidyltransferase/poly(A) polymerase RNA and SrmB- binding" evidence="10">
    <location>
        <begin position="204"/>
        <end position="242"/>
    </location>
</feature>
<dbReference type="PANTHER" id="PTHR46173:SF1">
    <property type="entry name" value="CCA TRNA NUCLEOTIDYLTRANSFERASE 1, MITOCHONDRIAL"/>
    <property type="match status" value="1"/>
</dbReference>
<keyword evidence="12" id="KW-1185">Reference proteome</keyword>
<comment type="similarity">
    <text evidence="8">Belongs to the tRNA nucleotidyltransferase/poly(A) polymerase family.</text>
</comment>
<dbReference type="Proteomes" id="UP000594621">
    <property type="component" value="Chromosome"/>
</dbReference>
<reference evidence="11 12" key="1">
    <citation type="submission" date="2020-09" db="EMBL/GenBank/DDBJ databases">
        <title>Complete genomes of bradyrhizobia occurring on native shrubby legumes in Australia.</title>
        <authorList>
            <person name="Lafay B."/>
        </authorList>
    </citation>
    <scope>NUCLEOTIDE SEQUENCE [LARGE SCALE GENOMIC DNA]</scope>
    <source>
        <strain evidence="11 12">BDV5040</strain>
    </source>
</reference>
<keyword evidence="2 8" id="KW-0808">Transferase</keyword>
<dbReference type="Gene3D" id="1.10.3090.10">
    <property type="entry name" value="cca-adding enzyme, domain 2"/>
    <property type="match status" value="1"/>
</dbReference>
<dbReference type="InterPro" id="IPR032828">
    <property type="entry name" value="PolyA_RNA-bd"/>
</dbReference>
<evidence type="ECO:0000256" key="4">
    <source>
        <dbReference type="ARBA" id="ARBA00022695"/>
    </source>
</evidence>
<keyword evidence="3" id="KW-0819">tRNA processing</keyword>
<dbReference type="SUPFAM" id="SSF81891">
    <property type="entry name" value="Poly A polymerase C-terminal region-like"/>
    <property type="match status" value="1"/>
</dbReference>
<dbReference type="InterPro" id="IPR002646">
    <property type="entry name" value="PolA_pol_head_dom"/>
</dbReference>
<dbReference type="Pfam" id="PF12627">
    <property type="entry name" value="PolyA_pol_RNAbd"/>
    <property type="match status" value="1"/>
</dbReference>
<keyword evidence="4" id="KW-0548">Nucleotidyltransferase</keyword>
<dbReference type="AlphaFoldDB" id="A0A7S9D2U2"/>
<evidence type="ECO:0000256" key="1">
    <source>
        <dbReference type="ARBA" id="ARBA00001946"/>
    </source>
</evidence>
<name>A0A7S9D2U2_9BRAD</name>
<dbReference type="Gene3D" id="3.30.460.10">
    <property type="entry name" value="Beta Polymerase, domain 2"/>
    <property type="match status" value="1"/>
</dbReference>
<dbReference type="EMBL" id="CP061379">
    <property type="protein sequence ID" value="QPF90114.1"/>
    <property type="molecule type" value="Genomic_DNA"/>
</dbReference>
<dbReference type="GO" id="GO:0000049">
    <property type="term" value="F:tRNA binding"/>
    <property type="evidence" value="ECO:0007669"/>
    <property type="project" value="TreeGrafter"/>
</dbReference>
<dbReference type="KEGG" id="bcou:IC761_26925"/>
<evidence type="ECO:0000259" key="9">
    <source>
        <dbReference type="Pfam" id="PF01743"/>
    </source>
</evidence>
<dbReference type="RefSeq" id="WP_195799708.1">
    <property type="nucleotide sequence ID" value="NZ_CP061379.1"/>
</dbReference>
<accession>A0A7S9D2U2</accession>
<feature type="domain" description="Poly A polymerase head" evidence="9">
    <location>
        <begin position="36"/>
        <end position="158"/>
    </location>
</feature>
<dbReference type="PANTHER" id="PTHR46173">
    <property type="entry name" value="CCA TRNA NUCLEOTIDYLTRANSFERASE 1, MITOCHONDRIAL"/>
    <property type="match status" value="1"/>
</dbReference>
<evidence type="ECO:0000313" key="11">
    <source>
        <dbReference type="EMBL" id="QPF90114.1"/>
    </source>
</evidence>
<organism evidence="11 12">
    <name type="scientific">Bradyrhizobium commune</name>
    <dbReference type="NCBI Taxonomy" id="83627"/>
    <lineage>
        <taxon>Bacteria</taxon>
        <taxon>Pseudomonadati</taxon>
        <taxon>Pseudomonadota</taxon>
        <taxon>Alphaproteobacteria</taxon>
        <taxon>Hyphomicrobiales</taxon>
        <taxon>Nitrobacteraceae</taxon>
        <taxon>Bradyrhizobium</taxon>
    </lineage>
</organism>
<protein>
    <submittedName>
        <fullName evidence="11">CCA tRNA nucleotidyltransferase</fullName>
    </submittedName>
</protein>
<dbReference type="Pfam" id="PF01743">
    <property type="entry name" value="PolyA_pol"/>
    <property type="match status" value="1"/>
</dbReference>
<evidence type="ECO:0000256" key="7">
    <source>
        <dbReference type="ARBA" id="ARBA00022842"/>
    </source>
</evidence>
<dbReference type="GO" id="GO:0000166">
    <property type="term" value="F:nucleotide binding"/>
    <property type="evidence" value="ECO:0007669"/>
    <property type="project" value="UniProtKB-KW"/>
</dbReference>
<evidence type="ECO:0000256" key="5">
    <source>
        <dbReference type="ARBA" id="ARBA00022723"/>
    </source>
</evidence>
<sequence>MSAEPILEPVLADAPWLISGGAARVLQLLNADGEEARVVGGTVRNALLDLPPGDMDIATTALPEEVIRRAKAAGIKSVPTGIDHGTITLVIDGEPYEVTTLREDTETFGRKARVVFGRDWVKDAERRDFTMNGLSVDAAGVVYDYVGGIADAKARRVRFIGDPDQRIAEDYLRILRFFRIHAAFGAGDPDRDGYLACIRGRAGLATLSAERVRMEMLKLLVAGGASVAVLAMVDAGLLQLLIGGVAYAGPLTAMIAIERALDLPASPTRRLAALTVAVTEDAKRVATRLRLSNAEAKALDSMGHRWWRFPTKDEANARRLLYRLGTDRYHDRVLLAWARAGGDMTSSRWRELAELPQSWTAPKFPLKAADFIARGMAEGPALGHVLTLAEDAWLAADFPLDQAALASIADQAAARVARDQKN</sequence>
<evidence type="ECO:0000313" key="12">
    <source>
        <dbReference type="Proteomes" id="UP000594621"/>
    </source>
</evidence>
<dbReference type="SUPFAM" id="SSF81301">
    <property type="entry name" value="Nucleotidyltransferase"/>
    <property type="match status" value="1"/>
</dbReference>
<keyword evidence="5" id="KW-0479">Metal-binding</keyword>
<dbReference type="GO" id="GO:0016779">
    <property type="term" value="F:nucleotidyltransferase activity"/>
    <property type="evidence" value="ECO:0007669"/>
    <property type="project" value="UniProtKB-KW"/>
</dbReference>
<dbReference type="GO" id="GO:0008033">
    <property type="term" value="P:tRNA processing"/>
    <property type="evidence" value="ECO:0007669"/>
    <property type="project" value="UniProtKB-KW"/>
</dbReference>
<dbReference type="InterPro" id="IPR050264">
    <property type="entry name" value="Bact_CCA-adding_enz_type3_sf"/>
</dbReference>
<comment type="cofactor">
    <cofactor evidence="1">
        <name>Mg(2+)</name>
        <dbReference type="ChEBI" id="CHEBI:18420"/>
    </cofactor>
</comment>
<evidence type="ECO:0000256" key="8">
    <source>
        <dbReference type="RuleBase" id="RU003953"/>
    </source>
</evidence>
<keyword evidence="8" id="KW-0694">RNA-binding</keyword>
<evidence type="ECO:0000259" key="10">
    <source>
        <dbReference type="Pfam" id="PF12627"/>
    </source>
</evidence>
<dbReference type="InterPro" id="IPR043519">
    <property type="entry name" value="NT_sf"/>
</dbReference>
<proteinExistence type="inferred from homology"/>
<evidence type="ECO:0000256" key="6">
    <source>
        <dbReference type="ARBA" id="ARBA00022741"/>
    </source>
</evidence>
<evidence type="ECO:0000256" key="2">
    <source>
        <dbReference type="ARBA" id="ARBA00022679"/>
    </source>
</evidence>